<dbReference type="SUPFAM" id="SSF101898">
    <property type="entry name" value="NHL repeat"/>
    <property type="match status" value="1"/>
</dbReference>
<dbReference type="PANTHER" id="PTHR24104:SF25">
    <property type="entry name" value="PROTEIN LIN-41"/>
    <property type="match status" value="1"/>
</dbReference>
<evidence type="ECO:0000256" key="2">
    <source>
        <dbReference type="PROSITE-ProRule" id="PRU00504"/>
    </source>
</evidence>
<dbReference type="GO" id="GO:0008270">
    <property type="term" value="F:zinc ion binding"/>
    <property type="evidence" value="ECO:0007669"/>
    <property type="project" value="UniProtKB-KW"/>
</dbReference>
<accession>A0AAV5SQF1</accession>
<keyword evidence="4" id="KW-1185">Reference proteome</keyword>
<dbReference type="Pfam" id="PF01436">
    <property type="entry name" value="NHL"/>
    <property type="match status" value="1"/>
</dbReference>
<dbReference type="PANTHER" id="PTHR24104">
    <property type="entry name" value="E3 UBIQUITIN-PROTEIN LIGASE NHLRC1-RELATED"/>
    <property type="match status" value="1"/>
</dbReference>
<dbReference type="AlphaFoldDB" id="A0AAV5SQF1"/>
<gene>
    <name evidence="3" type="ORF">PENTCL1PPCAC_6528</name>
</gene>
<dbReference type="PROSITE" id="PS51125">
    <property type="entry name" value="NHL"/>
    <property type="match status" value="1"/>
</dbReference>
<reference evidence="3" key="1">
    <citation type="submission" date="2023-10" db="EMBL/GenBank/DDBJ databases">
        <title>Genome assembly of Pristionchus species.</title>
        <authorList>
            <person name="Yoshida K."/>
            <person name="Sommer R.J."/>
        </authorList>
    </citation>
    <scope>NUCLEOTIDE SEQUENCE</scope>
    <source>
        <strain evidence="3">RS0144</strain>
    </source>
</reference>
<dbReference type="InterPro" id="IPR001258">
    <property type="entry name" value="NHL_repeat"/>
</dbReference>
<dbReference type="Gene3D" id="2.120.10.30">
    <property type="entry name" value="TolB, C-terminal domain"/>
    <property type="match status" value="2"/>
</dbReference>
<comment type="caution">
    <text evidence="3">The sequence shown here is derived from an EMBL/GenBank/DDBJ whole genome shotgun (WGS) entry which is preliminary data.</text>
</comment>
<dbReference type="InterPro" id="IPR011042">
    <property type="entry name" value="6-blade_b-propeller_TolB-like"/>
</dbReference>
<keyword evidence="1" id="KW-0677">Repeat</keyword>
<protein>
    <submittedName>
        <fullName evidence="3">Uncharacterized protein</fullName>
    </submittedName>
</protein>
<evidence type="ECO:0000256" key="1">
    <source>
        <dbReference type="ARBA" id="ARBA00022737"/>
    </source>
</evidence>
<dbReference type="InterPro" id="IPR050952">
    <property type="entry name" value="TRIM-NHL_E3_ligases"/>
</dbReference>
<evidence type="ECO:0000313" key="3">
    <source>
        <dbReference type="EMBL" id="GMS84353.1"/>
    </source>
</evidence>
<feature type="repeat" description="NHL" evidence="2">
    <location>
        <begin position="15"/>
        <end position="47"/>
    </location>
</feature>
<dbReference type="Proteomes" id="UP001432027">
    <property type="component" value="Unassembled WGS sequence"/>
</dbReference>
<organism evidence="3 4">
    <name type="scientific">Pristionchus entomophagus</name>
    <dbReference type="NCBI Taxonomy" id="358040"/>
    <lineage>
        <taxon>Eukaryota</taxon>
        <taxon>Metazoa</taxon>
        <taxon>Ecdysozoa</taxon>
        <taxon>Nematoda</taxon>
        <taxon>Chromadorea</taxon>
        <taxon>Rhabditida</taxon>
        <taxon>Rhabditina</taxon>
        <taxon>Diplogasteromorpha</taxon>
        <taxon>Diplogasteroidea</taxon>
        <taxon>Neodiplogasteridae</taxon>
        <taxon>Pristionchus</taxon>
    </lineage>
</organism>
<proteinExistence type="predicted"/>
<feature type="non-terminal residue" evidence="3">
    <location>
        <position position="1"/>
    </location>
</feature>
<sequence>RVSPHQTMLWEAKADFNQPVRVAIAPPNNTFYVLDTGNNRVRVLKSSGEVQRDLSASCLEGGSAVGMALLPEGSIALLNWKTRSLSIINAQAQPVKSIVFSEFQYPIDLAMDERGRFLVADTFKIFVLDSSLRPVFSFPANDSNQHQTITCVAVGIDDDILVGTTSSLLLFDGGGRLQRKIGISPPGTTTPSAVTCVTADPTSSRIICGLVDSRTNRAELCVSSYKGEFLFRIDSKGGRLRRPSGLCVSPSGHVYCVDHPTNSLRMYKFR</sequence>
<name>A0AAV5SQF1_9BILA</name>
<dbReference type="EMBL" id="BTSX01000002">
    <property type="protein sequence ID" value="GMS84353.1"/>
    <property type="molecule type" value="Genomic_DNA"/>
</dbReference>
<evidence type="ECO:0000313" key="4">
    <source>
        <dbReference type="Proteomes" id="UP001432027"/>
    </source>
</evidence>